<reference evidence="2 3" key="1">
    <citation type="submission" date="2018-03" db="EMBL/GenBank/DDBJ databases">
        <authorList>
            <person name="Keele B.F."/>
        </authorList>
    </citation>
    <scope>NUCLEOTIDE SEQUENCE [LARGE SCALE GENOMIC DNA]</scope>
    <source>
        <strain evidence="2 3">YL28-9</strain>
    </source>
</reference>
<accession>A0A2T3HR15</accession>
<evidence type="ECO:0008006" key="4">
    <source>
        <dbReference type="Google" id="ProtNLM"/>
    </source>
</evidence>
<dbReference type="OrthoDB" id="1272877at2"/>
<evidence type="ECO:0000313" key="3">
    <source>
        <dbReference type="Proteomes" id="UP000240912"/>
    </source>
</evidence>
<evidence type="ECO:0000313" key="2">
    <source>
        <dbReference type="EMBL" id="PST84904.1"/>
    </source>
</evidence>
<evidence type="ECO:0000256" key="1">
    <source>
        <dbReference type="SAM" id="SignalP"/>
    </source>
</evidence>
<feature type="chain" id="PRO_5015762363" description="Lipoprotein" evidence="1">
    <location>
        <begin position="25"/>
        <end position="175"/>
    </location>
</feature>
<dbReference type="PROSITE" id="PS51257">
    <property type="entry name" value="PROKAR_LIPOPROTEIN"/>
    <property type="match status" value="1"/>
</dbReference>
<dbReference type="RefSeq" id="WP_107213116.1">
    <property type="nucleotide sequence ID" value="NZ_KZ686268.1"/>
</dbReference>
<dbReference type="Proteomes" id="UP000240912">
    <property type="component" value="Unassembled WGS sequence"/>
</dbReference>
<gene>
    <name evidence="2" type="ORF">C7T94_01910</name>
</gene>
<dbReference type="EMBL" id="PYLS01000001">
    <property type="protein sequence ID" value="PST84904.1"/>
    <property type="molecule type" value="Genomic_DNA"/>
</dbReference>
<comment type="caution">
    <text evidence="2">The sequence shown here is derived from an EMBL/GenBank/DDBJ whole genome shotgun (WGS) entry which is preliminary data.</text>
</comment>
<keyword evidence="1" id="KW-0732">Signal</keyword>
<keyword evidence="3" id="KW-1185">Reference proteome</keyword>
<organism evidence="2 3">
    <name type="scientific">Pedobacter yulinensis</name>
    <dbReference type="NCBI Taxonomy" id="2126353"/>
    <lineage>
        <taxon>Bacteria</taxon>
        <taxon>Pseudomonadati</taxon>
        <taxon>Bacteroidota</taxon>
        <taxon>Sphingobacteriia</taxon>
        <taxon>Sphingobacteriales</taxon>
        <taxon>Sphingobacteriaceae</taxon>
        <taxon>Pedobacter</taxon>
    </lineage>
</organism>
<dbReference type="AlphaFoldDB" id="A0A2T3HR15"/>
<sequence>MNTTKKLCIALFCCAILASGCATVQSFIKSSFPYTSTVVLPASAQVGQTNSAISSASSFDEVFGNTSGNDYVRDVRAESARITAVSPADQNLGTIKSIKLYLSNKTGHEVMIASRNDISENIGSPLVLDVDKSRFIDEYIKGTNLRIRMEYILRNNLKQDVSVKASVSFSSLPVK</sequence>
<name>A0A2T3HR15_9SPHI</name>
<proteinExistence type="predicted"/>
<feature type="signal peptide" evidence="1">
    <location>
        <begin position="1"/>
        <end position="24"/>
    </location>
</feature>
<protein>
    <recommendedName>
        <fullName evidence="4">Lipoprotein</fullName>
    </recommendedName>
</protein>